<dbReference type="EMBL" id="AHEV01000011">
    <property type="protein sequence ID" value="EJR42496.1"/>
    <property type="molecule type" value="Genomic_DNA"/>
</dbReference>
<keyword evidence="8" id="KW-1185">Reference proteome</keyword>
<name>A0A0B5RWD0_BACMY</name>
<evidence type="ECO:0000313" key="3">
    <source>
        <dbReference type="EMBL" id="PJN65057.1"/>
    </source>
</evidence>
<accession>A0A0B5RWD0</accession>
<reference evidence="2 6" key="3">
    <citation type="submission" date="2016-12" db="EMBL/GenBank/DDBJ databases">
        <title>Genome Sequences of Twelve Sporeforming Bacillus Species Isolated from Foods.</title>
        <authorList>
            <person name="De Jong A."/>
            <person name="Holsappel S."/>
            <person name="Kuipers O.P."/>
        </authorList>
    </citation>
    <scope>NUCLEOTIDE SEQUENCE [LARGE SCALE GENOMIC DNA]</scope>
    <source>
        <strain evidence="2 6">S3E15</strain>
    </source>
</reference>
<evidence type="ECO:0000313" key="7">
    <source>
        <dbReference type="Proteomes" id="UP000236165"/>
    </source>
</evidence>
<sequence>MISKYVVECVFCEENRKPRQSIVTVPATSQLLAIQKVRAECKRRFGKTLLLQTEIKEDLLIEQKES</sequence>
<proteinExistence type="predicted"/>
<dbReference type="RefSeq" id="WP_002167816.1">
    <property type="nucleotide sequence ID" value="NZ_CM125442.1"/>
</dbReference>
<dbReference type="EMBL" id="MKZQ01000069">
    <property type="protein sequence ID" value="PJN65057.1"/>
    <property type="molecule type" value="Genomic_DNA"/>
</dbReference>
<dbReference type="EMBL" id="MRWU01000005">
    <property type="protein sequence ID" value="OSX93734.1"/>
    <property type="molecule type" value="Genomic_DNA"/>
</dbReference>
<accession>J8IY15</accession>
<gene>
    <name evidence="3" type="ORF">BACWE_47530</name>
    <name evidence="4" type="ORF">I6G81_18360</name>
    <name evidence="1" type="ORF">III_01848</name>
    <name evidence="2" type="ORF">S3E15_04893</name>
</gene>
<organism evidence="3 7">
    <name type="scientific">Bacillus mycoides</name>
    <dbReference type="NCBI Taxonomy" id="1405"/>
    <lineage>
        <taxon>Bacteria</taxon>
        <taxon>Bacillati</taxon>
        <taxon>Bacillota</taxon>
        <taxon>Bacilli</taxon>
        <taxon>Bacillales</taxon>
        <taxon>Bacillaceae</taxon>
        <taxon>Bacillus</taxon>
        <taxon>Bacillus cereus group</taxon>
    </lineage>
</organism>
<dbReference type="AlphaFoldDB" id="A0A0B5RWD0"/>
<dbReference type="Proteomes" id="UP000194131">
    <property type="component" value="Unassembled WGS sequence"/>
</dbReference>
<dbReference type="Proteomes" id="UP000236165">
    <property type="component" value="Unassembled WGS sequence"/>
</dbReference>
<evidence type="ECO:0000313" key="5">
    <source>
        <dbReference type="Proteomes" id="UP000006976"/>
    </source>
</evidence>
<reference evidence="4 8" key="4">
    <citation type="submission" date="2020-12" db="EMBL/GenBank/DDBJ databases">
        <title>FDA dAtabase for Regulatory Grade micrObial Sequences (FDA-ARGOS): Supporting development and validation of Infectious Disease Dx tests.</title>
        <authorList>
            <person name="Nelson B."/>
            <person name="Plummer A."/>
            <person name="Tallon L."/>
            <person name="Sadzewicz L."/>
            <person name="Zhao X."/>
            <person name="Boylan J."/>
            <person name="Ott S."/>
            <person name="Bowen H."/>
            <person name="Vavikolanu K."/>
            <person name="Mehta A."/>
            <person name="Aluvathingal J."/>
            <person name="Nadendla S."/>
            <person name="Myers T."/>
            <person name="Yan Y."/>
            <person name="Sichtig H."/>
        </authorList>
    </citation>
    <scope>NUCLEOTIDE SEQUENCE [LARGE SCALE GENOMIC DNA]</scope>
    <source>
        <strain evidence="4 8">FDAARGOS_924</strain>
    </source>
</reference>
<evidence type="ECO:0000313" key="8">
    <source>
        <dbReference type="Proteomes" id="UP000596196"/>
    </source>
</evidence>
<evidence type="ECO:0000313" key="4">
    <source>
        <dbReference type="EMBL" id="QQA14360.1"/>
    </source>
</evidence>
<reference evidence="3 7" key="2">
    <citation type="submission" date="2016-10" db="EMBL/GenBank/DDBJ databases">
        <title>Genome Sequence of Bacillus weihenstephanensis GM6LP.</title>
        <authorList>
            <person name="Poehlein A."/>
            <person name="Wemheuer F."/>
            <person name="Hollensteiner J."/>
            <person name="Wemheuer B."/>
        </authorList>
    </citation>
    <scope>NUCLEOTIDE SEQUENCE [LARGE SCALE GENOMIC DNA]</scope>
    <source>
        <strain evidence="3 7">GM6LP</strain>
    </source>
</reference>
<dbReference type="Pfam" id="PF13043">
    <property type="entry name" value="DUF3903"/>
    <property type="match status" value="1"/>
</dbReference>
<dbReference type="InterPro" id="IPR025000">
    <property type="entry name" value="DUF3903"/>
</dbReference>
<dbReference type="Proteomes" id="UP000006976">
    <property type="component" value="Unassembled WGS sequence"/>
</dbReference>
<dbReference type="KEGG" id="bmyo:BG05_2352"/>
<dbReference type="EMBL" id="CP065877">
    <property type="protein sequence ID" value="QQA14360.1"/>
    <property type="molecule type" value="Genomic_DNA"/>
</dbReference>
<reference evidence="1 5" key="1">
    <citation type="submission" date="2012-04" db="EMBL/GenBank/DDBJ databases">
        <title>The Genome Sequence of Bacillus cereus VD078.</title>
        <authorList>
            <consortium name="The Broad Institute Genome Sequencing Platform"/>
            <consortium name="The Broad Institute Genome Sequencing Center for Infectious Disease"/>
            <person name="Feldgarden M."/>
            <person name="Van der Auwera G.A."/>
            <person name="Mahillon J."/>
            <person name="Duprez V."/>
            <person name="Timmery S."/>
            <person name="Mattelet C."/>
            <person name="Dierick K."/>
            <person name="Sun M."/>
            <person name="Yu Z."/>
            <person name="Zhu L."/>
            <person name="Hu X."/>
            <person name="Shank E.B."/>
            <person name="Swiecicka I."/>
            <person name="Hansen B.M."/>
            <person name="Andrup L."/>
            <person name="Young S.K."/>
            <person name="Zeng Q."/>
            <person name="Gargeya S."/>
            <person name="Fitzgerald M."/>
            <person name="Haas B."/>
            <person name="Abouelleil A."/>
            <person name="Alvarado L."/>
            <person name="Arachchi H.M."/>
            <person name="Berlin A."/>
            <person name="Chapman S.B."/>
            <person name="Goldberg J."/>
            <person name="Griggs A."/>
            <person name="Gujja S."/>
            <person name="Hansen M."/>
            <person name="Howarth C."/>
            <person name="Imamovic A."/>
            <person name="Larimer J."/>
            <person name="McCowen C."/>
            <person name="Montmayeur A."/>
            <person name="Murphy C."/>
            <person name="Neiman D."/>
            <person name="Pearson M."/>
            <person name="Priest M."/>
            <person name="Roberts A."/>
            <person name="Saif S."/>
            <person name="Shea T."/>
            <person name="Sisk P."/>
            <person name="Sykes S."/>
            <person name="Wortman J."/>
            <person name="Nusbaum C."/>
            <person name="Birren B."/>
        </authorList>
    </citation>
    <scope>NUCLEOTIDE SEQUENCE [LARGE SCALE GENOMIC DNA]</scope>
    <source>
        <strain evidence="1 5">VD078</strain>
    </source>
</reference>
<protein>
    <submittedName>
        <fullName evidence="4">DUF3903 domain-containing protein</fullName>
    </submittedName>
</protein>
<evidence type="ECO:0000313" key="6">
    <source>
        <dbReference type="Proteomes" id="UP000194131"/>
    </source>
</evidence>
<dbReference type="Proteomes" id="UP000596196">
    <property type="component" value="Chromosome"/>
</dbReference>
<accession>A0A084J026</accession>
<evidence type="ECO:0000313" key="1">
    <source>
        <dbReference type="EMBL" id="EJR42496.1"/>
    </source>
</evidence>
<evidence type="ECO:0000313" key="2">
    <source>
        <dbReference type="EMBL" id="OSX93734.1"/>
    </source>
</evidence>